<dbReference type="CDD" id="cd08471">
    <property type="entry name" value="PBP2_CrgA_like_2"/>
    <property type="match status" value="1"/>
</dbReference>
<sequence>MDRLQCMRVVVKVADTGSFAQAARALHTSPPAVTRAIAYLEDLTGARLFLRSTRSVKLTAPGRRYVEDCRRILADIDEAEASAGGSHATPSGLLTVTAPVLFGQIYVMPILTSFLTRHPAVTGRALLLDRVVNLMEEGIDVALRIGHLPDSGYSAIKVGSVRRVICGAPSYFENHPVPRVPADLAGHTIIANTGSSAPLDWRFAQGADTSVTLHPRLFCNTVDAAISTAVSGWGLASALSYQVASAVSNGRLRIVLADYEEPPVPIHVMHAEGRHVSAKTRAFVDFLVSELRANRYVQSASS</sequence>
<evidence type="ECO:0000256" key="3">
    <source>
        <dbReference type="ARBA" id="ARBA00023125"/>
    </source>
</evidence>
<reference evidence="6 7" key="1">
    <citation type="submission" date="2021-03" db="EMBL/GenBank/DDBJ databases">
        <title>Genomic Encyclopedia of Type Strains, Phase IV (KMG-IV): sequencing the most valuable type-strain genomes for metagenomic binning, comparative biology and taxonomic classification.</title>
        <authorList>
            <person name="Goeker M."/>
        </authorList>
    </citation>
    <scope>NUCLEOTIDE SEQUENCE [LARGE SCALE GENOMIC DNA]</scope>
    <source>
        <strain evidence="6 7">DSM 26427</strain>
    </source>
</reference>
<evidence type="ECO:0000256" key="2">
    <source>
        <dbReference type="ARBA" id="ARBA00023015"/>
    </source>
</evidence>
<comment type="caution">
    <text evidence="6">The sequence shown here is derived from an EMBL/GenBank/DDBJ whole genome shotgun (WGS) entry which is preliminary data.</text>
</comment>
<keyword evidence="4" id="KW-0804">Transcription</keyword>
<proteinExistence type="inferred from homology"/>
<gene>
    <name evidence="6" type="ORF">J2Z75_003696</name>
</gene>
<keyword evidence="3 6" id="KW-0238">DNA-binding</keyword>
<organism evidence="6 7">
    <name type="scientific">Rhizobium herbae</name>
    <dbReference type="NCBI Taxonomy" id="508661"/>
    <lineage>
        <taxon>Bacteria</taxon>
        <taxon>Pseudomonadati</taxon>
        <taxon>Pseudomonadota</taxon>
        <taxon>Alphaproteobacteria</taxon>
        <taxon>Hyphomicrobiales</taxon>
        <taxon>Rhizobiaceae</taxon>
        <taxon>Rhizobium/Agrobacterium group</taxon>
        <taxon>Rhizobium</taxon>
    </lineage>
</organism>
<evidence type="ECO:0000256" key="1">
    <source>
        <dbReference type="ARBA" id="ARBA00009437"/>
    </source>
</evidence>
<keyword evidence="7" id="KW-1185">Reference proteome</keyword>
<dbReference type="Proteomes" id="UP000823786">
    <property type="component" value="Unassembled WGS sequence"/>
</dbReference>
<dbReference type="Gene3D" id="1.10.10.10">
    <property type="entry name" value="Winged helix-like DNA-binding domain superfamily/Winged helix DNA-binding domain"/>
    <property type="match status" value="1"/>
</dbReference>
<evidence type="ECO:0000313" key="7">
    <source>
        <dbReference type="Proteomes" id="UP000823786"/>
    </source>
</evidence>
<keyword evidence="2" id="KW-0805">Transcription regulation</keyword>
<feature type="domain" description="HTH lysR-type" evidence="5">
    <location>
        <begin position="1"/>
        <end position="59"/>
    </location>
</feature>
<dbReference type="SUPFAM" id="SSF53850">
    <property type="entry name" value="Periplasmic binding protein-like II"/>
    <property type="match status" value="1"/>
</dbReference>
<name>A0ABS4EQE6_9HYPH</name>
<dbReference type="InterPro" id="IPR036390">
    <property type="entry name" value="WH_DNA-bd_sf"/>
</dbReference>
<dbReference type="PRINTS" id="PR00039">
    <property type="entry name" value="HTHLYSR"/>
</dbReference>
<evidence type="ECO:0000259" key="5">
    <source>
        <dbReference type="PROSITE" id="PS50931"/>
    </source>
</evidence>
<dbReference type="Pfam" id="PF00126">
    <property type="entry name" value="HTH_1"/>
    <property type="match status" value="1"/>
</dbReference>
<evidence type="ECO:0000313" key="6">
    <source>
        <dbReference type="EMBL" id="MBP1860175.1"/>
    </source>
</evidence>
<dbReference type="Gene3D" id="3.40.190.290">
    <property type="match status" value="1"/>
</dbReference>
<dbReference type="InterPro" id="IPR058163">
    <property type="entry name" value="LysR-type_TF_proteobact-type"/>
</dbReference>
<evidence type="ECO:0000256" key="4">
    <source>
        <dbReference type="ARBA" id="ARBA00023163"/>
    </source>
</evidence>
<dbReference type="EMBL" id="JAGGJV010000006">
    <property type="protein sequence ID" value="MBP1860175.1"/>
    <property type="molecule type" value="Genomic_DNA"/>
</dbReference>
<dbReference type="RefSeq" id="WP_209854164.1">
    <property type="nucleotide sequence ID" value="NZ_JAGGJV010000006.1"/>
</dbReference>
<dbReference type="InterPro" id="IPR036388">
    <property type="entry name" value="WH-like_DNA-bd_sf"/>
</dbReference>
<dbReference type="SUPFAM" id="SSF46785">
    <property type="entry name" value="Winged helix' DNA-binding domain"/>
    <property type="match status" value="1"/>
</dbReference>
<dbReference type="PROSITE" id="PS50931">
    <property type="entry name" value="HTH_LYSR"/>
    <property type="match status" value="1"/>
</dbReference>
<dbReference type="PANTHER" id="PTHR30537:SF5">
    <property type="entry name" value="HTH-TYPE TRANSCRIPTIONAL ACTIVATOR TTDR-RELATED"/>
    <property type="match status" value="1"/>
</dbReference>
<accession>A0ABS4EQE6</accession>
<dbReference type="Pfam" id="PF03466">
    <property type="entry name" value="LysR_substrate"/>
    <property type="match status" value="1"/>
</dbReference>
<dbReference type="PANTHER" id="PTHR30537">
    <property type="entry name" value="HTH-TYPE TRANSCRIPTIONAL REGULATOR"/>
    <property type="match status" value="1"/>
</dbReference>
<protein>
    <submittedName>
        <fullName evidence="6">DNA-binding transcriptional LysR family regulator</fullName>
    </submittedName>
</protein>
<dbReference type="GO" id="GO:0003677">
    <property type="term" value="F:DNA binding"/>
    <property type="evidence" value="ECO:0007669"/>
    <property type="project" value="UniProtKB-KW"/>
</dbReference>
<comment type="similarity">
    <text evidence="1">Belongs to the LysR transcriptional regulatory family.</text>
</comment>
<dbReference type="InterPro" id="IPR005119">
    <property type="entry name" value="LysR_subst-bd"/>
</dbReference>
<dbReference type="InterPro" id="IPR000847">
    <property type="entry name" value="LysR_HTH_N"/>
</dbReference>